<dbReference type="InterPro" id="IPR037033">
    <property type="entry name" value="DNA-dir_RNAP_su2_hyb_sf"/>
</dbReference>
<name>A0AAE8BGJ1_9CAUD</name>
<evidence type="ECO:0000313" key="9">
    <source>
        <dbReference type="Proteomes" id="UP000828443"/>
    </source>
</evidence>
<dbReference type="GeneID" id="77953194"/>
<evidence type="ECO:0000256" key="6">
    <source>
        <dbReference type="ARBA" id="ARBA00023163"/>
    </source>
</evidence>
<dbReference type="Proteomes" id="UP000828443">
    <property type="component" value="Segment"/>
</dbReference>
<dbReference type="GO" id="GO:0003677">
    <property type="term" value="F:DNA binding"/>
    <property type="evidence" value="ECO:0007669"/>
    <property type="project" value="InterPro"/>
</dbReference>
<evidence type="ECO:0000256" key="1">
    <source>
        <dbReference type="ARBA" id="ARBA00006835"/>
    </source>
</evidence>
<comment type="similarity">
    <text evidence="1">Belongs to the RNA polymerase beta chain family.</text>
</comment>
<keyword evidence="6" id="KW-0804">Transcription</keyword>
<protein>
    <recommendedName>
        <fullName evidence="2">DNA-directed RNA polymerase</fullName>
        <ecNumber evidence="2">2.7.7.6</ecNumber>
    </recommendedName>
</protein>
<keyword evidence="4" id="KW-0808">Transferase</keyword>
<proteinExistence type="inferred from homology"/>
<evidence type="ECO:0000256" key="7">
    <source>
        <dbReference type="ARBA" id="ARBA00048552"/>
    </source>
</evidence>
<sequence>MSQKNQIKPNTAGVAIGMNTNRSVNSPSRLYMLGKNQGKAAVIWGSTNRKYISGDEQEYARTARKVETTSEIEVEEVLFVKNILNDKEPNMWGTIYVIVKDLETGLYDLLEMPRFNAQNMDLGFEYHYNNDLLRLLQKKAKFGKNTVFATSSRITESREWCPGVQTMVAAMSHVYTEEDAVVIFEHYAKKIGVTFKRSHEHQWNEDEYVPLNLYGDLNNHQPFPLSGQRVRPDGIVMGFRRKDTDNAMASLTKKALMEPDPIYDILFYSSPGCVVADIVVETERYKNLSNNKRAEKRTQPHTLILERIEEEQNAFANALVTWYRSKQRQYINKKVPLSRDLWNLIHFHGAGGITRDFTTPNSNGKFTKVKRKMGNIQLKDWRIQIHLREDVEGKVRFKNTGMDGNKSVIMKILPSHMAPVDDYGNRADMIVGNTPGYKRQIYNSFMELDINFVNIHLYPKIMAEYKAGNYDAAFKIARDFYDTVSPEQAAVVDKFTEEQRINHLHWIAKDENEFSALGNNTNDLQGVKIIERLVDNYPEIQPTPVTYENEFGETIRTRHPIVISSVYYIMLDKFGDDISCQSTPKLNIFGLPTSLSKHERARDFYRATLNRNVGETEGRLFINQKGGAAAVRMLALANSAELLEMGVKRIIRADNPFLIPELVKPGEEKKNHSLQVIDNMFSDFGLTLRKEREDDKTTGIR</sequence>
<dbReference type="GO" id="GO:0006351">
    <property type="term" value="P:DNA-templated transcription"/>
    <property type="evidence" value="ECO:0007669"/>
    <property type="project" value="InterPro"/>
</dbReference>
<evidence type="ECO:0000256" key="5">
    <source>
        <dbReference type="ARBA" id="ARBA00022695"/>
    </source>
</evidence>
<dbReference type="EC" id="2.7.7.6" evidence="2"/>
<dbReference type="RefSeq" id="YP_010676829.1">
    <property type="nucleotide sequence ID" value="NC_071015.1"/>
</dbReference>
<keyword evidence="3 8" id="KW-0240">DNA-directed RNA polymerase</keyword>
<evidence type="ECO:0000256" key="3">
    <source>
        <dbReference type="ARBA" id="ARBA00022478"/>
    </source>
</evidence>
<organism evidence="8 9">
    <name type="scientific">Kosakonia phage Kc263</name>
    <dbReference type="NCBI Taxonomy" id="2863194"/>
    <lineage>
        <taxon>Viruses</taxon>
        <taxon>Duplodnaviria</taxon>
        <taxon>Heunggongvirae</taxon>
        <taxon>Uroviricota</taxon>
        <taxon>Caudoviricetes</taxon>
        <taxon>Chimalliviridae</taxon>
        <taxon>Branisovskavirus</taxon>
        <taxon>Branisovskavirus Kc263</taxon>
    </lineage>
</organism>
<dbReference type="Gene3D" id="2.40.270.10">
    <property type="entry name" value="DNA-directed RNA polymerase, subunit 2, domain 6"/>
    <property type="match status" value="1"/>
</dbReference>
<evidence type="ECO:0000256" key="4">
    <source>
        <dbReference type="ARBA" id="ARBA00022679"/>
    </source>
</evidence>
<dbReference type="KEGG" id="vg:77953194"/>
<dbReference type="GO" id="GO:0003899">
    <property type="term" value="F:DNA-directed RNA polymerase activity"/>
    <property type="evidence" value="ECO:0007669"/>
    <property type="project" value="UniProtKB-EC"/>
</dbReference>
<dbReference type="EMBL" id="MZ348422">
    <property type="protein sequence ID" value="QYN80017.1"/>
    <property type="molecule type" value="Genomic_DNA"/>
</dbReference>
<keyword evidence="9" id="KW-1185">Reference proteome</keyword>
<accession>A0AAE8BGJ1</accession>
<keyword evidence="5" id="KW-0548">Nucleotidyltransferase</keyword>
<reference evidence="8" key="1">
    <citation type="journal article" date="2021" name="Viruses">
        <title>Novel Viruses That Lyse Plant and Human Strains of Kosakonia cowanii.</title>
        <authorList>
            <person name="Petrzik K."/>
            <person name="Brazdova S."/>
            <person name="Krawczyk K."/>
        </authorList>
    </citation>
    <scope>NUCLEOTIDE SEQUENCE</scope>
</reference>
<evidence type="ECO:0000256" key="2">
    <source>
        <dbReference type="ARBA" id="ARBA00012418"/>
    </source>
</evidence>
<dbReference type="GO" id="GO:0000428">
    <property type="term" value="C:DNA-directed RNA polymerase complex"/>
    <property type="evidence" value="ECO:0007669"/>
    <property type="project" value="UniProtKB-KW"/>
</dbReference>
<evidence type="ECO:0000313" key="8">
    <source>
        <dbReference type="EMBL" id="QYN80017.1"/>
    </source>
</evidence>
<comment type="catalytic activity">
    <reaction evidence="7">
        <text>RNA(n) + a ribonucleoside 5'-triphosphate = RNA(n+1) + diphosphate</text>
        <dbReference type="Rhea" id="RHEA:21248"/>
        <dbReference type="Rhea" id="RHEA-COMP:14527"/>
        <dbReference type="Rhea" id="RHEA-COMP:17342"/>
        <dbReference type="ChEBI" id="CHEBI:33019"/>
        <dbReference type="ChEBI" id="CHEBI:61557"/>
        <dbReference type="ChEBI" id="CHEBI:140395"/>
        <dbReference type="EC" id="2.7.7.6"/>
    </reaction>
</comment>